<accession>F4WRR5</accession>
<keyword evidence="3" id="KW-1185">Reference proteome</keyword>
<sequence>MPTSLFSEMDRGTNGGGAGVSFEDQRALQLAFELSMLGIPEGSSGCPGTGTGNGTTNDPDPLQTAPAVFEEARSKKSQNMTECVPVPSSEHVAEIVGRQVFRIIVHTRPISRRNSGLKFVFSPQAPALLSYLAQKDRPNAQCRGTFREWKSLGRKNEKLLGGAMARPGWRSGGDGGAGTAGAAAPVSVVMMVVVVVVVVVDAFVGLRSSCRPTPGLSVLMLETRSTLDPREQARKIEKERNTIGRSKRKRWSHAAMREIEIERVVQ</sequence>
<keyword evidence="1" id="KW-0472">Membrane</keyword>
<organism evidence="3">
    <name type="scientific">Acromyrmex echinatior</name>
    <name type="common">Panamanian leafcutter ant</name>
    <name type="synonym">Acromyrmex octospinosus echinatior</name>
    <dbReference type="NCBI Taxonomy" id="103372"/>
    <lineage>
        <taxon>Eukaryota</taxon>
        <taxon>Metazoa</taxon>
        <taxon>Ecdysozoa</taxon>
        <taxon>Arthropoda</taxon>
        <taxon>Hexapoda</taxon>
        <taxon>Insecta</taxon>
        <taxon>Pterygota</taxon>
        <taxon>Neoptera</taxon>
        <taxon>Endopterygota</taxon>
        <taxon>Hymenoptera</taxon>
        <taxon>Apocrita</taxon>
        <taxon>Aculeata</taxon>
        <taxon>Formicoidea</taxon>
        <taxon>Formicidae</taxon>
        <taxon>Myrmicinae</taxon>
        <taxon>Acromyrmex</taxon>
    </lineage>
</organism>
<evidence type="ECO:0000313" key="2">
    <source>
        <dbReference type="EMBL" id="EGI63072.1"/>
    </source>
</evidence>
<dbReference type="GO" id="GO:0003723">
    <property type="term" value="F:RNA binding"/>
    <property type="evidence" value="ECO:0007669"/>
    <property type="project" value="InterPro"/>
</dbReference>
<dbReference type="EMBL" id="GL888292">
    <property type="protein sequence ID" value="EGI63072.1"/>
    <property type="molecule type" value="Genomic_DNA"/>
</dbReference>
<dbReference type="AlphaFoldDB" id="F4WRR5"/>
<dbReference type="InParanoid" id="F4WRR5"/>
<dbReference type="OrthoDB" id="427410at2759"/>
<keyword evidence="1" id="KW-1133">Transmembrane helix</keyword>
<evidence type="ECO:0000256" key="1">
    <source>
        <dbReference type="SAM" id="Phobius"/>
    </source>
</evidence>
<gene>
    <name evidence="2" type="ORF">G5I_08518</name>
</gene>
<reference evidence="2" key="1">
    <citation type="submission" date="2011-02" db="EMBL/GenBank/DDBJ databases">
        <title>The genome of the leaf-cutting ant Acromyrmex echinatior suggests key adaptations to social evolution and fungus farming.</title>
        <authorList>
            <person name="Nygaard S."/>
            <person name="Zhang G."/>
        </authorList>
    </citation>
    <scope>NUCLEOTIDE SEQUENCE</scope>
</reference>
<dbReference type="eggNOG" id="ENOG502SCX4">
    <property type="taxonomic scope" value="Eukaryota"/>
</dbReference>
<dbReference type="Proteomes" id="UP000007755">
    <property type="component" value="Unassembled WGS sequence"/>
</dbReference>
<name>F4WRR5_ACREC</name>
<proteinExistence type="predicted"/>
<keyword evidence="1" id="KW-0812">Transmembrane</keyword>
<evidence type="ECO:0000313" key="3">
    <source>
        <dbReference type="Proteomes" id="UP000007755"/>
    </source>
</evidence>
<feature type="transmembrane region" description="Helical" evidence="1">
    <location>
        <begin position="186"/>
        <end position="206"/>
    </location>
</feature>
<dbReference type="PANTHER" id="PTHR23285">
    <property type="entry name" value="RING FINGER AND KH DOMAIN CONTAINING PROTEIN 1"/>
    <property type="match status" value="1"/>
</dbReference>
<dbReference type="InterPro" id="IPR047227">
    <property type="entry name" value="MEX3"/>
</dbReference>
<dbReference type="PANTHER" id="PTHR23285:SF7">
    <property type="entry name" value="LD09246P1"/>
    <property type="match status" value="1"/>
</dbReference>
<protein>
    <submittedName>
        <fullName evidence="2">RNA-binding protein MEX3B</fullName>
    </submittedName>
</protein>